<organism evidence="2 3">
    <name type="scientific">Diplodia intermedia</name>
    <dbReference type="NCBI Taxonomy" id="856260"/>
    <lineage>
        <taxon>Eukaryota</taxon>
        <taxon>Fungi</taxon>
        <taxon>Dikarya</taxon>
        <taxon>Ascomycota</taxon>
        <taxon>Pezizomycotina</taxon>
        <taxon>Dothideomycetes</taxon>
        <taxon>Dothideomycetes incertae sedis</taxon>
        <taxon>Botryosphaeriales</taxon>
        <taxon>Botryosphaeriaceae</taxon>
        <taxon>Diplodia</taxon>
    </lineage>
</organism>
<evidence type="ECO:0000313" key="2">
    <source>
        <dbReference type="EMBL" id="KAL1652115.1"/>
    </source>
</evidence>
<dbReference type="Proteomes" id="UP001521184">
    <property type="component" value="Unassembled WGS sequence"/>
</dbReference>
<accession>A0ABR3U574</accession>
<dbReference type="EMBL" id="JAKEKT020000001">
    <property type="protein sequence ID" value="KAL1652115.1"/>
    <property type="molecule type" value="Genomic_DNA"/>
</dbReference>
<name>A0ABR3U574_9PEZI</name>
<keyword evidence="3" id="KW-1185">Reference proteome</keyword>
<feature type="signal peptide" evidence="1">
    <location>
        <begin position="1"/>
        <end position="19"/>
    </location>
</feature>
<evidence type="ECO:0000313" key="3">
    <source>
        <dbReference type="Proteomes" id="UP001521184"/>
    </source>
</evidence>
<sequence>MHAAGLFTALLMGASTASAFALVPRIGQAVKPVTLWNGPGQKNGNDADGSPFKPQSYTFSPSDGKNSCFNLGGLAIDQKATSITVPDDWYCILWANEGCEGASTPKIFAGGINNLGQLNFDNKTRSRVTPFGPVVVFVRIVIINRFPIVHFHRHFHRHFFLNGQLHHLWDFVLNNKLHHFNRVHQFWYVHDNFHLNWHFNFDRHFNLDRNSDLNRYFDLHGHVHVNGYLDVHRNHHINHYQRH</sequence>
<keyword evidence="1" id="KW-0732">Signal</keyword>
<proteinExistence type="predicted"/>
<evidence type="ECO:0000256" key="1">
    <source>
        <dbReference type="SAM" id="SignalP"/>
    </source>
</evidence>
<gene>
    <name evidence="2" type="ORF">SLS58_000240</name>
</gene>
<comment type="caution">
    <text evidence="2">The sequence shown here is derived from an EMBL/GenBank/DDBJ whole genome shotgun (WGS) entry which is preliminary data.</text>
</comment>
<protein>
    <submittedName>
        <fullName evidence="2">Uncharacterized protein</fullName>
    </submittedName>
</protein>
<reference evidence="2 3" key="1">
    <citation type="journal article" date="2023" name="Plant Dis.">
        <title>First Report of Diplodia intermedia Causing Canker and Dieback Diseases on Apple Trees in Canada.</title>
        <authorList>
            <person name="Ellouze W."/>
            <person name="Ilyukhin E."/>
            <person name="Sulman M."/>
            <person name="Ali S."/>
        </authorList>
    </citation>
    <scope>NUCLEOTIDE SEQUENCE [LARGE SCALE GENOMIC DNA]</scope>
    <source>
        <strain evidence="2 3">M45-28</strain>
    </source>
</reference>
<feature type="chain" id="PRO_5046621974" evidence="1">
    <location>
        <begin position="20"/>
        <end position="243"/>
    </location>
</feature>